<sequence length="336" mass="38399">TLSDTFFVNRFMGVHVDANSTAQDVIEFILSRSLVPTAYSKVCALIYTGKQKYGIPMKPDQLVSEIKDEQVHFRVLALPDPAVVPNLDPAFSTLIQGQIHKIITNRVWVCDEDICIKLGALQCAIEFGSYAQEKHPQGFLSKILENYVPKYFATQRKTEQSLLKEWKSISEKTDCKQKDLQIKTYLQLAAKEIKQFGCATVDVKIIKVDKEEFYTPVFFSVNKTGCIFITVDGSVVMEGKWADLELDFSAGEDKFTVKGAKTILSECGGIQSFRQVMDFIRNTEYPTEQEVNESRIKGEEDEQEKPNQEYQMKTEQNVEKEKENEDKKEEYDPFAQ</sequence>
<feature type="region of interest" description="Disordered" evidence="1">
    <location>
        <begin position="287"/>
        <end position="336"/>
    </location>
</feature>
<dbReference type="AlphaFoldDB" id="A0A146K703"/>
<feature type="compositionally biased region" description="Basic and acidic residues" evidence="1">
    <location>
        <begin position="316"/>
        <end position="336"/>
    </location>
</feature>
<evidence type="ECO:0000313" key="3">
    <source>
        <dbReference type="EMBL" id="JAP92407.1"/>
    </source>
</evidence>
<dbReference type="InterPro" id="IPR014352">
    <property type="entry name" value="FERM/acyl-CoA-bd_prot_sf"/>
</dbReference>
<proteinExistence type="predicted"/>
<name>A0A146K703_9EUKA</name>
<feature type="non-terminal residue" evidence="3">
    <location>
        <position position="1"/>
    </location>
</feature>
<dbReference type="PANTHER" id="PTHR13283">
    <property type="entry name" value="KREV INTERACTION TRAPPED 1-RELATED"/>
    <property type="match status" value="1"/>
</dbReference>
<reference evidence="3" key="1">
    <citation type="submission" date="2015-07" db="EMBL/GenBank/DDBJ databases">
        <title>Adaptation to a free-living lifestyle via gene acquisitions in the diplomonad Trepomonas sp. PC1.</title>
        <authorList>
            <person name="Xu F."/>
            <person name="Jerlstrom-Hultqvist J."/>
            <person name="Kolisko M."/>
            <person name="Simpson A.G.B."/>
            <person name="Roger A.J."/>
            <person name="Svard S.G."/>
            <person name="Andersson J.O."/>
        </authorList>
    </citation>
    <scope>NUCLEOTIDE SEQUENCE</scope>
    <source>
        <strain evidence="3">PC1</strain>
    </source>
</reference>
<feature type="domain" description="FERM central" evidence="2">
    <location>
        <begin position="98"/>
        <end position="199"/>
    </location>
</feature>
<dbReference type="Pfam" id="PF00373">
    <property type="entry name" value="FERM_M"/>
    <property type="match status" value="1"/>
</dbReference>
<dbReference type="SUPFAM" id="SSF47031">
    <property type="entry name" value="Second domain of FERM"/>
    <property type="match status" value="1"/>
</dbReference>
<evidence type="ECO:0000256" key="1">
    <source>
        <dbReference type="SAM" id="MobiDB-lite"/>
    </source>
</evidence>
<dbReference type="InterPro" id="IPR035963">
    <property type="entry name" value="FERM_2"/>
</dbReference>
<dbReference type="EMBL" id="GDID01004199">
    <property type="protein sequence ID" value="JAP92407.1"/>
    <property type="molecule type" value="Transcribed_RNA"/>
</dbReference>
<evidence type="ECO:0000259" key="2">
    <source>
        <dbReference type="Pfam" id="PF00373"/>
    </source>
</evidence>
<dbReference type="GO" id="GO:0005886">
    <property type="term" value="C:plasma membrane"/>
    <property type="evidence" value="ECO:0007669"/>
    <property type="project" value="TreeGrafter"/>
</dbReference>
<protein>
    <recommendedName>
        <fullName evidence="2">FERM central domain-containing protein</fullName>
    </recommendedName>
</protein>
<gene>
    <name evidence="3" type="ORF">TPC1_15663</name>
</gene>
<accession>A0A146K703</accession>
<organism evidence="3">
    <name type="scientific">Trepomonas sp. PC1</name>
    <dbReference type="NCBI Taxonomy" id="1076344"/>
    <lineage>
        <taxon>Eukaryota</taxon>
        <taxon>Metamonada</taxon>
        <taxon>Diplomonadida</taxon>
        <taxon>Hexamitidae</taxon>
        <taxon>Hexamitinae</taxon>
        <taxon>Trepomonas</taxon>
    </lineage>
</organism>
<dbReference type="InterPro" id="IPR051594">
    <property type="entry name" value="KRIT1/FRMD8"/>
</dbReference>
<dbReference type="Gene3D" id="1.20.80.10">
    <property type="match status" value="1"/>
</dbReference>
<dbReference type="CDD" id="cd14473">
    <property type="entry name" value="FERM_B-lobe"/>
    <property type="match status" value="1"/>
</dbReference>
<dbReference type="InterPro" id="IPR019748">
    <property type="entry name" value="FERM_central"/>
</dbReference>
<dbReference type="PANTHER" id="PTHR13283:SF10">
    <property type="entry name" value="FERM DOMAIN-CONTAINING PROTEIN 8"/>
    <property type="match status" value="1"/>
</dbReference>